<gene>
    <name evidence="3" type="ORF">HNQ09_003538</name>
</gene>
<comment type="caution">
    <text evidence="3">The sequence shown here is derived from an EMBL/GenBank/DDBJ whole genome shotgun (WGS) entry which is preliminary data.</text>
</comment>
<organism evidence="3 4">
    <name type="scientific">Deinococcus budaensis</name>
    <dbReference type="NCBI Taxonomy" id="1665626"/>
    <lineage>
        <taxon>Bacteria</taxon>
        <taxon>Thermotogati</taxon>
        <taxon>Deinococcota</taxon>
        <taxon>Deinococci</taxon>
        <taxon>Deinococcales</taxon>
        <taxon>Deinococcaceae</taxon>
        <taxon>Deinococcus</taxon>
    </lineage>
</organism>
<name>A0A7W8GI68_9DEIO</name>
<dbReference type="RefSeq" id="WP_184031714.1">
    <property type="nucleotide sequence ID" value="NZ_JACHFN010000020.1"/>
</dbReference>
<feature type="compositionally biased region" description="Pro residues" evidence="1">
    <location>
        <begin position="1"/>
        <end position="19"/>
    </location>
</feature>
<dbReference type="EMBL" id="JACHFN010000020">
    <property type="protein sequence ID" value="MBB5236070.1"/>
    <property type="molecule type" value="Genomic_DNA"/>
</dbReference>
<feature type="transmembrane region" description="Helical" evidence="2">
    <location>
        <begin position="27"/>
        <end position="53"/>
    </location>
</feature>
<keyword evidence="2" id="KW-1133">Transmembrane helix</keyword>
<accession>A0A7W8GI68</accession>
<evidence type="ECO:0000256" key="1">
    <source>
        <dbReference type="SAM" id="MobiDB-lite"/>
    </source>
</evidence>
<dbReference type="Proteomes" id="UP000525389">
    <property type="component" value="Unassembled WGS sequence"/>
</dbReference>
<protein>
    <recommendedName>
        <fullName evidence="5">Cytochrome c oxidase subunit 2A</fullName>
    </recommendedName>
</protein>
<evidence type="ECO:0008006" key="5">
    <source>
        <dbReference type="Google" id="ProtNLM"/>
    </source>
</evidence>
<keyword evidence="2" id="KW-0472">Membrane</keyword>
<keyword evidence="4" id="KW-1185">Reference proteome</keyword>
<feature type="region of interest" description="Disordered" evidence="1">
    <location>
        <begin position="1"/>
        <end position="22"/>
    </location>
</feature>
<evidence type="ECO:0000313" key="4">
    <source>
        <dbReference type="Proteomes" id="UP000525389"/>
    </source>
</evidence>
<dbReference type="AlphaFoldDB" id="A0A7W8GI68"/>
<sequence length="58" mass="6270">MTRPPTPPEAVPGAPVPPEPPREKAHVVPLGTLMLIAVLLLSIIWLWMLVLGIQQGRA</sequence>
<evidence type="ECO:0000256" key="2">
    <source>
        <dbReference type="SAM" id="Phobius"/>
    </source>
</evidence>
<proteinExistence type="predicted"/>
<reference evidence="3 4" key="1">
    <citation type="submission" date="2020-08" db="EMBL/GenBank/DDBJ databases">
        <title>Genomic Encyclopedia of Type Strains, Phase IV (KMG-IV): sequencing the most valuable type-strain genomes for metagenomic binning, comparative biology and taxonomic classification.</title>
        <authorList>
            <person name="Goeker M."/>
        </authorList>
    </citation>
    <scope>NUCLEOTIDE SEQUENCE [LARGE SCALE GENOMIC DNA]</scope>
    <source>
        <strain evidence="3 4">DSM 101791</strain>
    </source>
</reference>
<keyword evidence="2" id="KW-0812">Transmembrane</keyword>
<evidence type="ECO:0000313" key="3">
    <source>
        <dbReference type="EMBL" id="MBB5236070.1"/>
    </source>
</evidence>